<feature type="transmembrane region" description="Helical" evidence="9">
    <location>
        <begin position="52"/>
        <end position="75"/>
    </location>
</feature>
<evidence type="ECO:0000256" key="9">
    <source>
        <dbReference type="RuleBase" id="RU363032"/>
    </source>
</evidence>
<dbReference type="SUPFAM" id="SSF161098">
    <property type="entry name" value="MetI-like"/>
    <property type="match status" value="1"/>
</dbReference>
<evidence type="ECO:0000259" key="10">
    <source>
        <dbReference type="PROSITE" id="PS50928"/>
    </source>
</evidence>
<dbReference type="PROSITE" id="PS50928">
    <property type="entry name" value="ABC_TM1"/>
    <property type="match status" value="1"/>
</dbReference>
<evidence type="ECO:0000313" key="12">
    <source>
        <dbReference type="Proteomes" id="UP001589865"/>
    </source>
</evidence>
<protein>
    <submittedName>
        <fullName evidence="11">Ectoine/hydroxyectoine ABC transporter permease subunit EhuD</fullName>
    </submittedName>
</protein>
<evidence type="ECO:0000256" key="7">
    <source>
        <dbReference type="ARBA" id="ARBA00022989"/>
    </source>
</evidence>
<comment type="caution">
    <text evidence="11">The sequence shown here is derived from an EMBL/GenBank/DDBJ whole genome shotgun (WGS) entry which is preliminary data.</text>
</comment>
<dbReference type="NCBIfam" id="TIGR01726">
    <property type="entry name" value="HEQRo_perm_3TM"/>
    <property type="match status" value="1"/>
</dbReference>
<organism evidence="11 12">
    <name type="scientific">Roseomonas elaeocarpi</name>
    <dbReference type="NCBI Taxonomy" id="907779"/>
    <lineage>
        <taxon>Bacteria</taxon>
        <taxon>Pseudomonadati</taxon>
        <taxon>Pseudomonadota</taxon>
        <taxon>Alphaproteobacteria</taxon>
        <taxon>Acetobacterales</taxon>
        <taxon>Roseomonadaceae</taxon>
        <taxon>Roseomonas</taxon>
    </lineage>
</organism>
<keyword evidence="8 9" id="KW-0472">Membrane</keyword>
<keyword evidence="3 9" id="KW-0813">Transport</keyword>
<dbReference type="RefSeq" id="WP_377045582.1">
    <property type="nucleotide sequence ID" value="NZ_JBHLUN010000011.1"/>
</dbReference>
<dbReference type="InterPro" id="IPR010065">
    <property type="entry name" value="AA_ABC_transptr_permease_3TM"/>
</dbReference>
<feature type="transmembrane region" description="Helical" evidence="9">
    <location>
        <begin position="12"/>
        <end position="40"/>
    </location>
</feature>
<comment type="subcellular location">
    <subcellularLocation>
        <location evidence="1">Cell inner membrane</location>
        <topology evidence="1">Multi-pass membrane protein</topology>
    </subcellularLocation>
    <subcellularLocation>
        <location evidence="9">Cell membrane</location>
        <topology evidence="9">Multi-pass membrane protein</topology>
    </subcellularLocation>
</comment>
<dbReference type="InterPro" id="IPR014342">
    <property type="entry name" value="Ectoine_EhuC"/>
</dbReference>
<dbReference type="CDD" id="cd06261">
    <property type="entry name" value="TM_PBP2"/>
    <property type="match status" value="1"/>
</dbReference>
<dbReference type="NCBIfam" id="TIGR03003">
    <property type="entry name" value="ectoine_ehuD"/>
    <property type="match status" value="1"/>
</dbReference>
<keyword evidence="5 9" id="KW-0812">Transmembrane</keyword>
<keyword evidence="4" id="KW-1003">Cell membrane</keyword>
<dbReference type="InterPro" id="IPR035906">
    <property type="entry name" value="MetI-like_sf"/>
</dbReference>
<evidence type="ECO:0000256" key="4">
    <source>
        <dbReference type="ARBA" id="ARBA00022475"/>
    </source>
</evidence>
<dbReference type="InterPro" id="IPR014341">
    <property type="entry name" value="Ectoine_EhuD"/>
</dbReference>
<keyword evidence="12" id="KW-1185">Reference proteome</keyword>
<dbReference type="Gene3D" id="1.10.3720.10">
    <property type="entry name" value="MetI-like"/>
    <property type="match status" value="1"/>
</dbReference>
<gene>
    <name evidence="11" type="primary">ehuD</name>
    <name evidence="11" type="ORF">ACFFGY_16380</name>
</gene>
<feature type="transmembrane region" description="Helical" evidence="9">
    <location>
        <begin position="185"/>
        <end position="207"/>
    </location>
</feature>
<feature type="domain" description="ABC transmembrane type-1" evidence="10">
    <location>
        <begin position="16"/>
        <end position="204"/>
    </location>
</feature>
<evidence type="ECO:0000256" key="8">
    <source>
        <dbReference type="ARBA" id="ARBA00023136"/>
    </source>
</evidence>
<dbReference type="Proteomes" id="UP001589865">
    <property type="component" value="Unassembled WGS sequence"/>
</dbReference>
<evidence type="ECO:0000256" key="1">
    <source>
        <dbReference type="ARBA" id="ARBA00004429"/>
    </source>
</evidence>
<dbReference type="Pfam" id="PF00528">
    <property type="entry name" value="BPD_transp_1"/>
    <property type="match status" value="1"/>
</dbReference>
<evidence type="ECO:0000256" key="2">
    <source>
        <dbReference type="ARBA" id="ARBA00010072"/>
    </source>
</evidence>
<dbReference type="InterPro" id="IPR000515">
    <property type="entry name" value="MetI-like"/>
</dbReference>
<dbReference type="NCBIfam" id="TIGR03004">
    <property type="entry name" value="ectoine_ehuC"/>
    <property type="match status" value="1"/>
</dbReference>
<evidence type="ECO:0000256" key="5">
    <source>
        <dbReference type="ARBA" id="ARBA00022692"/>
    </source>
</evidence>
<keyword evidence="7 9" id="KW-1133">Transmembrane helix</keyword>
<accession>A0ABV6JVS1</accession>
<reference evidence="11 12" key="1">
    <citation type="submission" date="2024-09" db="EMBL/GenBank/DDBJ databases">
        <authorList>
            <person name="Sun Q."/>
            <person name="Mori K."/>
        </authorList>
    </citation>
    <scope>NUCLEOTIDE SEQUENCE [LARGE SCALE GENOMIC DNA]</scope>
    <source>
        <strain evidence="11 12">TBRC 5777</strain>
    </source>
</reference>
<evidence type="ECO:0000256" key="6">
    <source>
        <dbReference type="ARBA" id="ARBA00022970"/>
    </source>
</evidence>
<sequence>MLADLRSWAPDLWAGVQLTVLLTLGGMAIALVLGLLLALARLSPRRALRWPATVFVEVIRGSPLILQLFYIYYVLPLLGLRLTPIQAGLAGLAINYGAYLSEVFRAGIAAIPRSQSEAAAALGLRPRQAMRLVILPQAIRIVVPPVGNYFVSMFKDTALVSTISIAELMFRGQLIASDTFKYMSIYTVVFLIYLVISIPASLGVRWLEHRLDPARVRPAAPAPA</sequence>
<keyword evidence="6" id="KW-0029">Amino-acid transport</keyword>
<dbReference type="PANTHER" id="PTHR30614">
    <property type="entry name" value="MEMBRANE COMPONENT OF AMINO ACID ABC TRANSPORTER"/>
    <property type="match status" value="1"/>
</dbReference>
<dbReference type="InterPro" id="IPR043429">
    <property type="entry name" value="ArtM/GltK/GlnP/TcyL/YhdX-like"/>
</dbReference>
<name>A0ABV6JVS1_9PROT</name>
<comment type="similarity">
    <text evidence="2">Belongs to the binding-protein-dependent transport system permease family. HisMQ subfamily.</text>
</comment>
<dbReference type="PANTHER" id="PTHR30614:SF0">
    <property type="entry name" value="L-CYSTINE TRANSPORT SYSTEM PERMEASE PROTEIN TCYL"/>
    <property type="match status" value="1"/>
</dbReference>
<dbReference type="EMBL" id="JBHLUN010000011">
    <property type="protein sequence ID" value="MFC0409830.1"/>
    <property type="molecule type" value="Genomic_DNA"/>
</dbReference>
<proteinExistence type="inferred from homology"/>
<evidence type="ECO:0000256" key="3">
    <source>
        <dbReference type="ARBA" id="ARBA00022448"/>
    </source>
</evidence>
<evidence type="ECO:0000313" key="11">
    <source>
        <dbReference type="EMBL" id="MFC0409830.1"/>
    </source>
</evidence>